<keyword evidence="14" id="KW-1185">Reference proteome</keyword>
<evidence type="ECO:0000256" key="11">
    <source>
        <dbReference type="ARBA" id="ARBA00023136"/>
    </source>
</evidence>
<comment type="subcellular location">
    <subcellularLocation>
        <location evidence="3">Mitochondrion inner membrane</location>
        <topology evidence="3">Peripheral membrane protein</topology>
    </subcellularLocation>
    <subcellularLocation>
        <location evidence="2">Mitochondrion intermembrane space</location>
    </subcellularLocation>
</comment>
<evidence type="ECO:0000256" key="7">
    <source>
        <dbReference type="ARBA" id="ARBA00022660"/>
    </source>
</evidence>
<reference evidence="13" key="1">
    <citation type="submission" date="2020-04" db="EMBL/GenBank/DDBJ databases">
        <authorList>
            <person name="Alioto T."/>
            <person name="Alioto T."/>
            <person name="Gomez Garrido J."/>
        </authorList>
    </citation>
    <scope>NUCLEOTIDE SEQUENCE</scope>
    <source>
        <strain evidence="13">A484AB</strain>
    </source>
</reference>
<dbReference type="OrthoDB" id="268414at2759"/>
<name>A0A6S7G641_PARCT</name>
<dbReference type="PANTHER" id="PTHR20900:SF0">
    <property type="entry name" value="NADH DEHYDROGENASE [UBIQUINONE] 1 BETA SUBCOMPLEX SUBUNIT 7"/>
    <property type="match status" value="1"/>
</dbReference>
<evidence type="ECO:0000256" key="1">
    <source>
        <dbReference type="ARBA" id="ARBA00003195"/>
    </source>
</evidence>
<evidence type="ECO:0000256" key="9">
    <source>
        <dbReference type="ARBA" id="ARBA00022982"/>
    </source>
</evidence>
<gene>
    <name evidence="13" type="ORF">PACLA_8A076832</name>
</gene>
<dbReference type="InterPro" id="IPR008698">
    <property type="entry name" value="NDUB7"/>
</dbReference>
<evidence type="ECO:0000256" key="3">
    <source>
        <dbReference type="ARBA" id="ARBA00004637"/>
    </source>
</evidence>
<dbReference type="AlphaFoldDB" id="A0A6S7G641"/>
<keyword evidence="12" id="KW-1015">Disulfide bond</keyword>
<keyword evidence="10" id="KW-0496">Mitochondrion</keyword>
<evidence type="ECO:0000256" key="5">
    <source>
        <dbReference type="ARBA" id="ARBA00018677"/>
    </source>
</evidence>
<dbReference type="Proteomes" id="UP001152795">
    <property type="component" value="Unassembled WGS sequence"/>
</dbReference>
<evidence type="ECO:0000256" key="2">
    <source>
        <dbReference type="ARBA" id="ARBA00004569"/>
    </source>
</evidence>
<dbReference type="PROSITE" id="PS51808">
    <property type="entry name" value="CHCH"/>
    <property type="match status" value="1"/>
</dbReference>
<evidence type="ECO:0000313" key="14">
    <source>
        <dbReference type="Proteomes" id="UP001152795"/>
    </source>
</evidence>
<sequence>MADASEGKKFREMKISKKELADAKVPLHLRDYCAHLVVPLLECQKKNYYVPWKCKHERHDWEVCEYTDFLMRQREYKKQASK</sequence>
<evidence type="ECO:0000256" key="6">
    <source>
        <dbReference type="ARBA" id="ARBA00022448"/>
    </source>
</evidence>
<dbReference type="GO" id="GO:0005743">
    <property type="term" value="C:mitochondrial inner membrane"/>
    <property type="evidence" value="ECO:0007669"/>
    <property type="project" value="UniProtKB-SubCell"/>
</dbReference>
<accession>A0A6S7G641</accession>
<evidence type="ECO:0000256" key="8">
    <source>
        <dbReference type="ARBA" id="ARBA00022792"/>
    </source>
</evidence>
<dbReference type="GO" id="GO:0005758">
    <property type="term" value="C:mitochondrial intermembrane space"/>
    <property type="evidence" value="ECO:0007669"/>
    <property type="project" value="UniProtKB-SubCell"/>
</dbReference>
<organism evidence="13 14">
    <name type="scientific">Paramuricea clavata</name>
    <name type="common">Red gorgonian</name>
    <name type="synonym">Violescent sea-whip</name>
    <dbReference type="NCBI Taxonomy" id="317549"/>
    <lineage>
        <taxon>Eukaryota</taxon>
        <taxon>Metazoa</taxon>
        <taxon>Cnidaria</taxon>
        <taxon>Anthozoa</taxon>
        <taxon>Octocorallia</taxon>
        <taxon>Malacalcyonacea</taxon>
        <taxon>Plexauridae</taxon>
        <taxon>Paramuricea</taxon>
    </lineage>
</organism>
<keyword evidence="11" id="KW-0472">Membrane</keyword>
<protein>
    <recommendedName>
        <fullName evidence="5">NADH dehydrogenase [ubiquinone] 1 beta subcomplex subunit 7</fullName>
    </recommendedName>
</protein>
<keyword evidence="6" id="KW-0813">Transport</keyword>
<keyword evidence="8" id="KW-0999">Mitochondrion inner membrane</keyword>
<dbReference type="EMBL" id="CACRXK020000732">
    <property type="protein sequence ID" value="CAB3984382.1"/>
    <property type="molecule type" value="Genomic_DNA"/>
</dbReference>
<dbReference type="Pfam" id="PF05676">
    <property type="entry name" value="NDUF_B7"/>
    <property type="match status" value="1"/>
</dbReference>
<evidence type="ECO:0000256" key="4">
    <source>
        <dbReference type="ARBA" id="ARBA00008006"/>
    </source>
</evidence>
<comment type="function">
    <text evidence="1">Accessory subunit of the mitochondrial membrane respiratory chain NADH dehydrogenase (Complex I), that is believed not to be involved in catalysis. Complex I functions in the transfer of electrons from NADH to the respiratory chain. The immediate electron acceptor for the enzyme is believed to be ubiquinone.</text>
</comment>
<keyword evidence="9" id="KW-0249">Electron transport</keyword>
<evidence type="ECO:0000256" key="12">
    <source>
        <dbReference type="ARBA" id="ARBA00023157"/>
    </source>
</evidence>
<proteinExistence type="inferred from homology"/>
<comment type="caution">
    <text evidence="13">The sequence shown here is derived from an EMBL/GenBank/DDBJ whole genome shotgun (WGS) entry which is preliminary data.</text>
</comment>
<evidence type="ECO:0000256" key="10">
    <source>
        <dbReference type="ARBA" id="ARBA00023128"/>
    </source>
</evidence>
<comment type="similarity">
    <text evidence="4">Belongs to the complex I NDUFB7 subunit family.</text>
</comment>
<dbReference type="PANTHER" id="PTHR20900">
    <property type="entry name" value="NADH:UBIQUINONE OXIDOREDUCTASE B18-LIKE SUBUNIT"/>
    <property type="match status" value="1"/>
</dbReference>
<evidence type="ECO:0000313" key="13">
    <source>
        <dbReference type="EMBL" id="CAB3984382.1"/>
    </source>
</evidence>
<keyword evidence="7" id="KW-0679">Respiratory chain</keyword>